<gene>
    <name evidence="3" type="ORF">DFP77_11674</name>
    <name evidence="2" type="ORF">JSY38_18305</name>
</gene>
<dbReference type="EMBL" id="CP070273">
    <property type="protein sequence ID" value="QRV23937.1"/>
    <property type="molecule type" value="Genomic_DNA"/>
</dbReference>
<dbReference type="OrthoDB" id="6106197at2"/>
<dbReference type="Proteomes" id="UP000644167">
    <property type="component" value="Chromosome"/>
</dbReference>
<evidence type="ECO:0000313" key="3">
    <source>
        <dbReference type="EMBL" id="RCX02028.1"/>
    </source>
</evidence>
<feature type="signal peptide" evidence="1">
    <location>
        <begin position="1"/>
        <end position="23"/>
    </location>
</feature>
<keyword evidence="5" id="KW-1185">Reference proteome</keyword>
<dbReference type="AlphaFoldDB" id="A0A369A0R2"/>
<feature type="chain" id="PRO_5017084155" evidence="1">
    <location>
        <begin position="24"/>
        <end position="88"/>
    </location>
</feature>
<accession>A0A369A0R2</accession>
<reference evidence="3 4" key="1">
    <citation type="submission" date="2018-07" db="EMBL/GenBank/DDBJ databases">
        <title>Genomic Encyclopedia of Type Strains, Phase III (KMG-III): the genomes of soil and plant-associated and newly described type strains.</title>
        <authorList>
            <person name="Whitman W."/>
        </authorList>
    </citation>
    <scope>NUCLEOTIDE SEQUENCE [LARGE SCALE GENOMIC DNA]</scope>
    <source>
        <strain evidence="3 4">CECT 7731</strain>
    </source>
</reference>
<reference evidence="2 5" key="2">
    <citation type="submission" date="2021-02" db="EMBL/GenBank/DDBJ databases">
        <title>The genome of Marinomonas foliarum JZW.</title>
        <authorList>
            <person name="Sun M."/>
        </authorList>
    </citation>
    <scope>NUCLEOTIDE SEQUENCE [LARGE SCALE GENOMIC DNA]</scope>
    <source>
        <strain evidence="2 5">JZW</strain>
    </source>
</reference>
<protein>
    <submittedName>
        <fullName evidence="3">Uncharacterized protein</fullName>
    </submittedName>
</protein>
<evidence type="ECO:0000313" key="5">
    <source>
        <dbReference type="Proteomes" id="UP000644167"/>
    </source>
</evidence>
<evidence type="ECO:0000313" key="2">
    <source>
        <dbReference type="EMBL" id="QRV23937.1"/>
    </source>
</evidence>
<dbReference type="RefSeq" id="WP_114412184.1">
    <property type="nucleotide sequence ID" value="NZ_CP070273.1"/>
</dbReference>
<name>A0A369A0R2_9GAMM</name>
<evidence type="ECO:0000256" key="1">
    <source>
        <dbReference type="SAM" id="SignalP"/>
    </source>
</evidence>
<dbReference type="EMBL" id="QPJQ01000016">
    <property type="protein sequence ID" value="RCX02028.1"/>
    <property type="molecule type" value="Genomic_DNA"/>
</dbReference>
<organism evidence="3 4">
    <name type="scientific">Marinomonas foliarum</name>
    <dbReference type="NCBI Taxonomy" id="491950"/>
    <lineage>
        <taxon>Bacteria</taxon>
        <taxon>Pseudomonadati</taxon>
        <taxon>Pseudomonadota</taxon>
        <taxon>Gammaproteobacteria</taxon>
        <taxon>Oceanospirillales</taxon>
        <taxon>Oceanospirillaceae</taxon>
        <taxon>Marinomonas</taxon>
    </lineage>
</organism>
<keyword evidence="1" id="KW-0732">Signal</keyword>
<evidence type="ECO:0000313" key="4">
    <source>
        <dbReference type="Proteomes" id="UP000253506"/>
    </source>
</evidence>
<proteinExistence type="predicted"/>
<sequence length="88" mass="9379">MKTFTKTTLALLTAAVMTTSAFANDTVEERLQSAKGSVEALGTTLENMGANVDTSVDLSGAYTFSQKAAVYNAKHAELQEQFNTLNAQ</sequence>
<dbReference type="Proteomes" id="UP000253506">
    <property type="component" value="Unassembled WGS sequence"/>
</dbReference>